<dbReference type="InterPro" id="IPR027417">
    <property type="entry name" value="P-loop_NTPase"/>
</dbReference>
<proteinExistence type="predicted"/>
<dbReference type="Pfam" id="PF13177">
    <property type="entry name" value="DNA_pol3_delta2"/>
    <property type="match status" value="1"/>
</dbReference>
<accession>A0A1F7GIS7</accession>
<evidence type="ECO:0008006" key="3">
    <source>
        <dbReference type="Google" id="ProtNLM"/>
    </source>
</evidence>
<dbReference type="EMBL" id="MFZH01000032">
    <property type="protein sequence ID" value="OGK18442.1"/>
    <property type="molecule type" value="Genomic_DNA"/>
</dbReference>
<reference evidence="1 2" key="1">
    <citation type="journal article" date="2016" name="Nat. Commun.">
        <title>Thousands of microbial genomes shed light on interconnected biogeochemical processes in an aquifer system.</title>
        <authorList>
            <person name="Anantharaman K."/>
            <person name="Brown C.T."/>
            <person name="Hug L.A."/>
            <person name="Sharon I."/>
            <person name="Castelle C.J."/>
            <person name="Probst A.J."/>
            <person name="Thomas B.C."/>
            <person name="Singh A."/>
            <person name="Wilkins M.J."/>
            <person name="Karaoz U."/>
            <person name="Brodie E.L."/>
            <person name="Williams K.H."/>
            <person name="Hubbard S.S."/>
            <person name="Banfield J.F."/>
        </authorList>
    </citation>
    <scope>NUCLEOTIDE SEQUENCE [LARGE SCALE GENOMIC DNA]</scope>
</reference>
<organism evidence="1 2">
    <name type="scientific">Candidatus Roizmanbacteria bacterium RIFCSPHIGHO2_01_FULL_39_24</name>
    <dbReference type="NCBI Taxonomy" id="1802032"/>
    <lineage>
        <taxon>Bacteria</taxon>
        <taxon>Candidatus Roizmaniibacteriota</taxon>
    </lineage>
</organism>
<dbReference type="Gene3D" id="3.40.50.300">
    <property type="entry name" value="P-loop containing nucleotide triphosphate hydrolases"/>
    <property type="match status" value="1"/>
</dbReference>
<dbReference type="AlphaFoldDB" id="A0A1F7GIS7"/>
<protein>
    <recommendedName>
        <fullName evidence="3">DNA polymerase III delta N-terminal domain-containing protein</fullName>
    </recommendedName>
</protein>
<name>A0A1F7GIS7_9BACT</name>
<dbReference type="SUPFAM" id="SSF52540">
    <property type="entry name" value="P-loop containing nucleoside triphosphate hydrolases"/>
    <property type="match status" value="1"/>
</dbReference>
<evidence type="ECO:0000313" key="2">
    <source>
        <dbReference type="Proteomes" id="UP000176850"/>
    </source>
</evidence>
<gene>
    <name evidence="1" type="ORF">A2799_03975</name>
</gene>
<sequence>MLPILITTNVEKTAQKYIDDLGKKRGVFPSYIFTIRKDGIELKIEQMRELMTDISRLSSTKTMIVIYDFETASTQVQNILLKTLEESPSKFQFILVSMGEETVLPTVLSRVKVIKLGKKKVELENFNFGASIADLFASMGDFQKKPEKAVLLCDKLLVFFKKKMETSSRKNEQIGQIVEIINELLKVRMLLQRNNISPQLAIDHLMIFIKLKIEILT</sequence>
<comment type="caution">
    <text evidence="1">The sequence shown here is derived from an EMBL/GenBank/DDBJ whole genome shotgun (WGS) entry which is preliminary data.</text>
</comment>
<evidence type="ECO:0000313" key="1">
    <source>
        <dbReference type="EMBL" id="OGK18442.1"/>
    </source>
</evidence>
<dbReference type="Proteomes" id="UP000176850">
    <property type="component" value="Unassembled WGS sequence"/>
</dbReference>